<evidence type="ECO:0000256" key="1">
    <source>
        <dbReference type="SAM" id="MobiDB-lite"/>
    </source>
</evidence>
<feature type="region of interest" description="Disordered" evidence="1">
    <location>
        <begin position="1"/>
        <end position="27"/>
    </location>
</feature>
<evidence type="ECO:0000313" key="2">
    <source>
        <dbReference type="EMBL" id="SNR84330.1"/>
    </source>
</evidence>
<dbReference type="Pfam" id="PF13279">
    <property type="entry name" value="4HBT_2"/>
    <property type="match status" value="1"/>
</dbReference>
<dbReference type="PANTHER" id="PTHR31793:SF2">
    <property type="entry name" value="BLR1345 PROTEIN"/>
    <property type="match status" value="1"/>
</dbReference>
<accession>A0A238ZLZ1</accession>
<dbReference type="RefSeq" id="WP_089303039.1">
    <property type="nucleotide sequence ID" value="NZ_FZNW01000022.1"/>
</dbReference>
<proteinExistence type="predicted"/>
<dbReference type="CDD" id="cd00586">
    <property type="entry name" value="4HBT"/>
    <property type="match status" value="1"/>
</dbReference>
<dbReference type="EMBL" id="FZNW01000022">
    <property type="protein sequence ID" value="SNR84330.1"/>
    <property type="molecule type" value="Genomic_DNA"/>
</dbReference>
<dbReference type="Gene3D" id="3.10.129.10">
    <property type="entry name" value="Hotdog Thioesterase"/>
    <property type="match status" value="1"/>
</dbReference>
<dbReference type="InterPro" id="IPR029069">
    <property type="entry name" value="HotDog_dom_sf"/>
</dbReference>
<name>A0A238ZLZ1_9PSEU</name>
<dbReference type="OrthoDB" id="9803287at2"/>
<dbReference type="GO" id="GO:0047617">
    <property type="term" value="F:fatty acyl-CoA hydrolase activity"/>
    <property type="evidence" value="ECO:0007669"/>
    <property type="project" value="TreeGrafter"/>
</dbReference>
<gene>
    <name evidence="2" type="ORF">SAMN06265360_12258</name>
</gene>
<dbReference type="AlphaFoldDB" id="A0A238ZLZ1"/>
<dbReference type="Proteomes" id="UP000198348">
    <property type="component" value="Unassembled WGS sequence"/>
</dbReference>
<dbReference type="SUPFAM" id="SSF54637">
    <property type="entry name" value="Thioesterase/thiol ester dehydrase-isomerase"/>
    <property type="match status" value="1"/>
</dbReference>
<protein>
    <submittedName>
        <fullName evidence="2">Acyl-CoA thioester hydrolase</fullName>
    </submittedName>
</protein>
<dbReference type="InterPro" id="IPR050563">
    <property type="entry name" value="4-hydroxybenzoyl-CoA_TE"/>
</dbReference>
<reference evidence="2 3" key="1">
    <citation type="submission" date="2017-06" db="EMBL/GenBank/DDBJ databases">
        <authorList>
            <person name="Kim H.J."/>
            <person name="Triplett B.A."/>
        </authorList>
    </citation>
    <scope>NUCLEOTIDE SEQUENCE [LARGE SCALE GENOMIC DNA]</scope>
    <source>
        <strain evidence="2 3">DSM 45207</strain>
    </source>
</reference>
<organism evidence="2 3">
    <name type="scientific">Haloechinothrix alba</name>
    <dbReference type="NCBI Taxonomy" id="664784"/>
    <lineage>
        <taxon>Bacteria</taxon>
        <taxon>Bacillati</taxon>
        <taxon>Actinomycetota</taxon>
        <taxon>Actinomycetes</taxon>
        <taxon>Pseudonocardiales</taxon>
        <taxon>Pseudonocardiaceae</taxon>
        <taxon>Haloechinothrix</taxon>
    </lineage>
</organism>
<keyword evidence="2" id="KW-0378">Hydrolase</keyword>
<evidence type="ECO:0000313" key="3">
    <source>
        <dbReference type="Proteomes" id="UP000198348"/>
    </source>
</evidence>
<keyword evidence="3" id="KW-1185">Reference proteome</keyword>
<dbReference type="PANTHER" id="PTHR31793">
    <property type="entry name" value="4-HYDROXYBENZOYL-COA THIOESTERASE FAMILY MEMBER"/>
    <property type="match status" value="1"/>
</dbReference>
<sequence length="163" mass="17889">MQSAGSATDEDDRSVPEVAGSTSPRRPVRDEWIDYNGHLSDAYYVFVFGFATDSAMDQVGRVADYRARSGRSLHTVEAHVRYLREVPSGRELVVTSRVVGTAAKKVWLCHEMTVDGELVATEEVLAVHVDSEEGRGATFPENVRRVFDGLAEDAPEYAGRAIG</sequence>